<comment type="caution">
    <text evidence="1">The sequence shown here is derived from an EMBL/GenBank/DDBJ whole genome shotgun (WGS) entry which is preliminary data.</text>
</comment>
<reference evidence="1" key="1">
    <citation type="submission" date="2022-11" db="EMBL/GenBank/DDBJ databases">
        <title>Genome Sequence of Nemania bipapillata.</title>
        <authorList>
            <person name="Buettner E."/>
        </authorList>
    </citation>
    <scope>NUCLEOTIDE SEQUENCE</scope>
    <source>
        <strain evidence="1">CP14</strain>
    </source>
</reference>
<keyword evidence="2" id="KW-1185">Reference proteome</keyword>
<proteinExistence type="predicted"/>
<gene>
    <name evidence="1" type="ORF">ONZ43_g5358</name>
</gene>
<evidence type="ECO:0000313" key="2">
    <source>
        <dbReference type="Proteomes" id="UP001153334"/>
    </source>
</evidence>
<accession>A0ACC2IBN5</accession>
<name>A0ACC2IBN5_9PEZI</name>
<protein>
    <submittedName>
        <fullName evidence="1">Uncharacterized protein</fullName>
    </submittedName>
</protein>
<organism evidence="1 2">
    <name type="scientific">Nemania bipapillata</name>
    <dbReference type="NCBI Taxonomy" id="110536"/>
    <lineage>
        <taxon>Eukaryota</taxon>
        <taxon>Fungi</taxon>
        <taxon>Dikarya</taxon>
        <taxon>Ascomycota</taxon>
        <taxon>Pezizomycotina</taxon>
        <taxon>Sordariomycetes</taxon>
        <taxon>Xylariomycetidae</taxon>
        <taxon>Xylariales</taxon>
        <taxon>Xylariaceae</taxon>
        <taxon>Nemania</taxon>
    </lineage>
</organism>
<evidence type="ECO:0000313" key="1">
    <source>
        <dbReference type="EMBL" id="KAJ8112608.1"/>
    </source>
</evidence>
<dbReference type="EMBL" id="JAPESX010001632">
    <property type="protein sequence ID" value="KAJ8112608.1"/>
    <property type="molecule type" value="Genomic_DNA"/>
</dbReference>
<dbReference type="Proteomes" id="UP001153334">
    <property type="component" value="Unassembled WGS sequence"/>
</dbReference>
<sequence length="218" mass="25474">MILSYFHGRTPTDLLNVHNQYGPVVRIGPNELSYIDPLQWREIYGYKARGEAEFPKDHRYHAALKGDPVILNADREYHGYIRKLLAHGFSEKSLREQEPVLKEYIDTLIHKLHKECQNGEQPLNIATWYNFLIFDFVGALTFGESFNCLNSGTPHPWVREFFNMVKPMAYYQISSRMPYLLRVPFERYFIPGDSKGVMSAMSSVTKVYFILWRIIQSG</sequence>